<dbReference type="InParanoid" id="Q01XL5"/>
<keyword evidence="4" id="KW-0067">ATP-binding</keyword>
<dbReference type="KEGG" id="sus:Acid_4641"/>
<dbReference type="SMART" id="SM00382">
    <property type="entry name" value="AAA"/>
    <property type="match status" value="1"/>
</dbReference>
<dbReference type="InterPro" id="IPR015860">
    <property type="entry name" value="ABC_transpr_TagH-like"/>
</dbReference>
<evidence type="ECO:0000256" key="1">
    <source>
        <dbReference type="ARBA" id="ARBA00005417"/>
    </source>
</evidence>
<evidence type="ECO:0000256" key="3">
    <source>
        <dbReference type="ARBA" id="ARBA00022741"/>
    </source>
</evidence>
<dbReference type="GO" id="GO:0005524">
    <property type="term" value="F:ATP binding"/>
    <property type="evidence" value="ECO:0007669"/>
    <property type="project" value="UniProtKB-KW"/>
</dbReference>
<proteinExistence type="inferred from homology"/>
<dbReference type="OrthoDB" id="9778870at2"/>
<dbReference type="HOGENOM" id="CLU_000604_101_4_0"/>
<dbReference type="InterPro" id="IPR027417">
    <property type="entry name" value="P-loop_NTPase"/>
</dbReference>
<evidence type="ECO:0000313" key="6">
    <source>
        <dbReference type="EMBL" id="ABJ85600.1"/>
    </source>
</evidence>
<dbReference type="InterPro" id="IPR017871">
    <property type="entry name" value="ABC_transporter-like_CS"/>
</dbReference>
<dbReference type="eggNOG" id="COG1134">
    <property type="taxonomic scope" value="Bacteria"/>
</dbReference>
<dbReference type="GO" id="GO:0140359">
    <property type="term" value="F:ABC-type transporter activity"/>
    <property type="evidence" value="ECO:0007669"/>
    <property type="project" value="InterPro"/>
</dbReference>
<dbReference type="AlphaFoldDB" id="Q01XL5"/>
<dbReference type="PROSITE" id="PS50893">
    <property type="entry name" value="ABC_TRANSPORTER_2"/>
    <property type="match status" value="1"/>
</dbReference>
<name>Q01XL5_SOLUE</name>
<dbReference type="Gene3D" id="3.40.50.300">
    <property type="entry name" value="P-loop containing nucleotide triphosphate hydrolases"/>
    <property type="match status" value="1"/>
</dbReference>
<evidence type="ECO:0000259" key="5">
    <source>
        <dbReference type="PROSITE" id="PS50893"/>
    </source>
</evidence>
<dbReference type="STRING" id="234267.Acid_4641"/>
<feature type="domain" description="ABC transporter" evidence="5">
    <location>
        <begin position="41"/>
        <end position="263"/>
    </location>
</feature>
<keyword evidence="2" id="KW-0813">Transport</keyword>
<accession>Q01XL5</accession>
<dbReference type="GO" id="GO:0016887">
    <property type="term" value="F:ATP hydrolysis activity"/>
    <property type="evidence" value="ECO:0007669"/>
    <property type="project" value="InterPro"/>
</dbReference>
<dbReference type="Gene3D" id="2.70.50.60">
    <property type="entry name" value="abc- transporter (atp binding component) like domain"/>
    <property type="match status" value="1"/>
</dbReference>
<dbReference type="CDD" id="cd10147">
    <property type="entry name" value="Wzt_C-like"/>
    <property type="match status" value="1"/>
</dbReference>
<dbReference type="InterPro" id="IPR003593">
    <property type="entry name" value="AAA+_ATPase"/>
</dbReference>
<dbReference type="Pfam" id="PF14524">
    <property type="entry name" value="Wzt_C"/>
    <property type="match status" value="1"/>
</dbReference>
<dbReference type="InterPro" id="IPR003439">
    <property type="entry name" value="ABC_transporter-like_ATP-bd"/>
</dbReference>
<reference evidence="6" key="1">
    <citation type="submission" date="2006-10" db="EMBL/GenBank/DDBJ databases">
        <title>Complete sequence of Solibacter usitatus Ellin6076.</title>
        <authorList>
            <consortium name="US DOE Joint Genome Institute"/>
            <person name="Copeland A."/>
            <person name="Lucas S."/>
            <person name="Lapidus A."/>
            <person name="Barry K."/>
            <person name="Detter J.C."/>
            <person name="Glavina del Rio T."/>
            <person name="Hammon N."/>
            <person name="Israni S."/>
            <person name="Dalin E."/>
            <person name="Tice H."/>
            <person name="Pitluck S."/>
            <person name="Thompson L.S."/>
            <person name="Brettin T."/>
            <person name="Bruce D."/>
            <person name="Han C."/>
            <person name="Tapia R."/>
            <person name="Gilna P."/>
            <person name="Schmutz J."/>
            <person name="Larimer F."/>
            <person name="Land M."/>
            <person name="Hauser L."/>
            <person name="Kyrpides N."/>
            <person name="Mikhailova N."/>
            <person name="Janssen P.H."/>
            <person name="Kuske C.R."/>
            <person name="Richardson P."/>
        </authorList>
    </citation>
    <scope>NUCLEOTIDE SEQUENCE</scope>
    <source>
        <strain evidence="6">Ellin6076</strain>
    </source>
</reference>
<organism evidence="6">
    <name type="scientific">Solibacter usitatus (strain Ellin6076)</name>
    <dbReference type="NCBI Taxonomy" id="234267"/>
    <lineage>
        <taxon>Bacteria</taxon>
        <taxon>Pseudomonadati</taxon>
        <taxon>Acidobacteriota</taxon>
        <taxon>Terriglobia</taxon>
        <taxon>Bryobacterales</taxon>
        <taxon>Solibacteraceae</taxon>
        <taxon>Candidatus Solibacter</taxon>
    </lineage>
</organism>
<dbReference type="GO" id="GO:0016020">
    <property type="term" value="C:membrane"/>
    <property type="evidence" value="ECO:0007669"/>
    <property type="project" value="InterPro"/>
</dbReference>
<evidence type="ECO:0000256" key="4">
    <source>
        <dbReference type="ARBA" id="ARBA00022840"/>
    </source>
</evidence>
<dbReference type="EMBL" id="CP000473">
    <property type="protein sequence ID" value="ABJ85600.1"/>
    <property type="molecule type" value="Genomic_DNA"/>
</dbReference>
<dbReference type="SUPFAM" id="SSF52540">
    <property type="entry name" value="P-loop containing nucleoside triphosphate hydrolases"/>
    <property type="match status" value="1"/>
</dbReference>
<sequence length="437" mass="47538">MNNTIIRCDGIGKRYRIGRKERYRTLRDTLSDTFTAPLRWRWNESLPRDSDAESFWALKDVSFEVKQGDVVGIIGRNGAGKSTLLKILSRITEPTEGYAEIRGRVASLLEVGTGFHPELTGRENIYLNGAILGMKRLEVERKFDEIVAFAEIEKFLDTPVKRYSSGMFVRLAFAVAAHLEPEILIIDEVLAVGDAEFQRKCLGKIESAASGEGRTVLFVSHNIAAVEALCSSAILLSGGSVAASGPTGGIVQEYLSDIRGSAVTPLKDRKDREGSGAVRFTAVSLADGTGSSTSSFQCGAEAILNLQFANTTDRAIRNLRVAVLLSNDVGQRVLLLDTTLVGQDMKGIAEGYGVIRILIRKLCLLPGRYHFTIWSTASGVVADWIKNAGTIDVQGGDYFGTGQLPLHGEGVFVVEHEFEYEPGAGTRISELARQSNC</sequence>
<dbReference type="InterPro" id="IPR050683">
    <property type="entry name" value="Bact_Polysacc_Export_ATP-bd"/>
</dbReference>
<dbReference type="PANTHER" id="PTHR46743:SF2">
    <property type="entry name" value="TEICHOIC ACIDS EXPORT ATP-BINDING PROTEIN TAGH"/>
    <property type="match status" value="1"/>
</dbReference>
<evidence type="ECO:0000256" key="2">
    <source>
        <dbReference type="ARBA" id="ARBA00022448"/>
    </source>
</evidence>
<keyword evidence="3" id="KW-0547">Nucleotide-binding</keyword>
<gene>
    <name evidence="6" type="ordered locus">Acid_4641</name>
</gene>
<dbReference type="PROSITE" id="PS00211">
    <property type="entry name" value="ABC_TRANSPORTER_1"/>
    <property type="match status" value="1"/>
</dbReference>
<comment type="similarity">
    <text evidence="1">Belongs to the ABC transporter superfamily.</text>
</comment>
<dbReference type="CDD" id="cd03220">
    <property type="entry name" value="ABC_KpsT_Wzt"/>
    <property type="match status" value="1"/>
</dbReference>
<dbReference type="InterPro" id="IPR029439">
    <property type="entry name" value="Wzt_C"/>
</dbReference>
<dbReference type="PANTHER" id="PTHR46743">
    <property type="entry name" value="TEICHOIC ACIDS EXPORT ATP-BINDING PROTEIN TAGH"/>
    <property type="match status" value="1"/>
</dbReference>
<dbReference type="Pfam" id="PF00005">
    <property type="entry name" value="ABC_tran"/>
    <property type="match status" value="1"/>
</dbReference>
<protein>
    <submittedName>
        <fullName evidence="6">ABC transporter related</fullName>
    </submittedName>
</protein>